<dbReference type="CDD" id="cd18989">
    <property type="entry name" value="LGIC_ECD_cation"/>
    <property type="match status" value="1"/>
</dbReference>
<evidence type="ECO:0000256" key="5">
    <source>
        <dbReference type="ARBA" id="ARBA00022572"/>
    </source>
</evidence>
<evidence type="ECO:0000256" key="13">
    <source>
        <dbReference type="SAM" id="MobiDB-lite"/>
    </source>
</evidence>
<dbReference type="CDD" id="cd07066">
    <property type="entry name" value="CRD_FZ"/>
    <property type="match status" value="2"/>
</dbReference>
<keyword evidence="8" id="KW-0067">ATP-binding</keyword>
<evidence type="ECO:0000256" key="6">
    <source>
        <dbReference type="ARBA" id="ARBA00022729"/>
    </source>
</evidence>
<dbReference type="PRINTS" id="PR00020">
    <property type="entry name" value="MAMDOMAIN"/>
</dbReference>
<feature type="transmembrane region" description="Helical" evidence="14">
    <location>
        <begin position="1363"/>
        <end position="1384"/>
    </location>
</feature>
<dbReference type="InterPro" id="IPR006029">
    <property type="entry name" value="Neurotrans-gated_channel_TM"/>
</dbReference>
<feature type="disulfide bond" evidence="12">
    <location>
        <begin position="1100"/>
        <end position="1127"/>
    </location>
</feature>
<dbReference type="InterPro" id="IPR020067">
    <property type="entry name" value="Frizzled_dom"/>
</dbReference>
<dbReference type="InterPro" id="IPR002172">
    <property type="entry name" value="LDrepeatLR_classA_rpt"/>
</dbReference>
<keyword evidence="5 10" id="KW-0420">Kringle</keyword>
<dbReference type="Pfam" id="PF02932">
    <property type="entry name" value="Neur_chan_memb"/>
    <property type="match status" value="1"/>
</dbReference>
<evidence type="ECO:0000259" key="19">
    <source>
        <dbReference type="PROSITE" id="PS50070"/>
    </source>
</evidence>
<feature type="disulfide bond" evidence="11">
    <location>
        <begin position="865"/>
        <end position="880"/>
    </location>
</feature>
<dbReference type="InterPro" id="IPR000001">
    <property type="entry name" value="Kringle"/>
</dbReference>
<feature type="domain" description="FZ" evidence="16">
    <location>
        <begin position="340"/>
        <end position="464"/>
    </location>
</feature>
<dbReference type="InterPro" id="IPR013806">
    <property type="entry name" value="Kringle-like"/>
</dbReference>
<dbReference type="Gene3D" id="2.60.120.200">
    <property type="match status" value="1"/>
</dbReference>
<dbReference type="GO" id="GO:0005524">
    <property type="term" value="F:ATP binding"/>
    <property type="evidence" value="ECO:0007669"/>
    <property type="project" value="UniProtKB-KW"/>
</dbReference>
<dbReference type="InterPro" id="IPR036734">
    <property type="entry name" value="Neur_chan_lig-bd_sf"/>
</dbReference>
<dbReference type="SMART" id="SM00137">
    <property type="entry name" value="MAM"/>
    <property type="match status" value="1"/>
</dbReference>
<dbReference type="Pfam" id="PF00431">
    <property type="entry name" value="CUB"/>
    <property type="match status" value="1"/>
</dbReference>
<dbReference type="PROSITE" id="PS00021">
    <property type="entry name" value="KRINGLE_1"/>
    <property type="match status" value="1"/>
</dbReference>
<dbReference type="PROSITE" id="PS50923">
    <property type="entry name" value="SUSHI"/>
    <property type="match status" value="1"/>
</dbReference>
<feature type="domain" description="C-type lectin" evidence="17">
    <location>
        <begin position="477"/>
        <end position="606"/>
    </location>
</feature>
<dbReference type="SUPFAM" id="SSF49854">
    <property type="entry name" value="Spermadhesin, CUB domain"/>
    <property type="match status" value="1"/>
</dbReference>
<evidence type="ECO:0000256" key="14">
    <source>
        <dbReference type="SAM" id="Phobius"/>
    </source>
</evidence>
<dbReference type="SUPFAM" id="SSF90112">
    <property type="entry name" value="Neurotransmitter-gated ion-channel transmembrane pore"/>
    <property type="match status" value="1"/>
</dbReference>
<proteinExistence type="predicted"/>
<dbReference type="InterPro" id="IPR000998">
    <property type="entry name" value="MAM_dom"/>
</dbReference>
<evidence type="ECO:0000256" key="4">
    <source>
        <dbReference type="ARBA" id="ARBA00022553"/>
    </source>
</evidence>
<keyword evidence="9 12" id="KW-1015">Disulfide bond</keyword>
<dbReference type="InterPro" id="IPR000436">
    <property type="entry name" value="Sushi_SCR_CCP_dom"/>
</dbReference>
<dbReference type="InterPro" id="IPR036719">
    <property type="entry name" value="Neuro-gated_channel_TM_sf"/>
</dbReference>
<feature type="transmembrane region" description="Helical" evidence="14">
    <location>
        <begin position="1560"/>
        <end position="1579"/>
    </location>
</feature>
<dbReference type="SMART" id="SM00032">
    <property type="entry name" value="CCP"/>
    <property type="match status" value="1"/>
</dbReference>
<evidence type="ECO:0000256" key="10">
    <source>
        <dbReference type="PROSITE-ProRule" id="PRU00121"/>
    </source>
</evidence>
<dbReference type="PROSITE" id="PS01180">
    <property type="entry name" value="CUB"/>
    <property type="match status" value="1"/>
</dbReference>
<keyword evidence="6" id="KW-0732">Signal</keyword>
<evidence type="ECO:0000256" key="12">
    <source>
        <dbReference type="PROSITE-ProRule" id="PRU00302"/>
    </source>
</evidence>
<dbReference type="InterPro" id="IPR038178">
    <property type="entry name" value="Kringle_sf"/>
</dbReference>
<dbReference type="SUPFAM" id="SSF57535">
    <property type="entry name" value="Complement control module/SCR domain"/>
    <property type="match status" value="1"/>
</dbReference>
<dbReference type="Gene3D" id="2.40.20.10">
    <property type="entry name" value="Plasminogen Kringle 4"/>
    <property type="match status" value="2"/>
</dbReference>
<dbReference type="Gene3D" id="4.10.400.10">
    <property type="entry name" value="Low-density Lipoprotein Receptor"/>
    <property type="match status" value="1"/>
</dbReference>
<sequence length="1580" mass="175472">MLSIRGPIGSGSNALTVAPHRRHRRLQKTSSYTEPRLIPSQNWVNGISADCVALNNRGWFGKPCSGKRFYMCERPTSPKPYRTLGCWADSGNIAAIPTREGVDTTLIGDPANRADAIDQCYEVALEQNFTVFAVQNGGECRTSLFSHVTYQMYGASAECGFDGRGGPKANHVYKIIDDAEASCDFDVNLCCFFQSDADDFDWTHISGTTSSQSTGPPGDRTTGSGSYLYIEASGARADWKAHLNSAAITADPGQQCLTWHYHMYGSGVGKLTALLDEDAQLVLWERQGDQGNAWQLAAVTFLTFSPSFKLSFEATRGTNQFGDIAIDDVMLTAGQCPYECQEVPLELQFCNDARGFSASIFLPNHVGHYTAQEILESGEYDALGALRSDPSTACHAESLAFACAMLAPNCVDRDGLSVAEPVCWAWCKDVVETNVYCDTLSEGEKAMFKSSFCDGLPVTDCFEPERIEEQQNGYQQFNGKRYKIFGEKRTYEESLSLCESEGGSLAVPRNREVNQFLFNLIVNDPEHANEPVRFGLVGPADPETPGADSWTWTDGSAFGAFHSWKILEPGRSSDRSCAFFNLAGDSSPGTAWESSSCITYMKFICEVPLTDCYYGRGYSYRGSWDTTELGQACEEWAAVDNEVSALKESLGGFRDTDPTQEYSLEGNFCRVLASPRAEVYAYQDKPMCFVRNSMGFLQAQYCSVPLCNNLGTPSDAFEAVPCSLEGNGDFSYSNTRDYHCEWKLTISTFQRVKLEFSNFALPAEDEGFCTADRVQVIEGNWPDGQYSVKGTFCGSGPTGPIYSNSSALTVVVHGIHLASTSQVTSLTDKTAVISAEYTDAPRAQCTEAEYWCRDGKKCVPLSLMCQGAAQCWDGSDQDVCECLSIPDGALRDMCPTQMYTAFPNFLRHLSVPDVTNWDGFLGIKQLSSKTCHQQIRDFVCYLVVPPCSSVTRDPPCRSWCEELKHACGTETGWDQVPDCSTFANTDCWSGTPEVCYHGNGENYRGVQSQAATGQPCYRWEEKPLELQQYPWAHLRENYCRNPDGTDKPWCYVDQAGGWEFCSVKPCDESLLCRDRGSERGVLMKPVRQFYSRGDTVTYSCVQGYTLLGSAAARCLGNHKWDSEAPICKVESRERLLNDKFIEGEYSPTLSPTVGVVNITIAGSIVSIINLDESTETVTTAFRVGLTWYDQRLSWDVFHYGVSKVRVDHDTVWKPTLKLLRSADKDFTGFPKSHLTMFNTGQVTWIIEDIIVTTCDLDHFLFPFDTITCPVCLHTDAENDEEMICSGNTTTADVYGCHDPKTLKSGEWTATVNMTVADRRKACLSMLLVRDPTFHMCTTVSPSIVLVLLMCITFFIPIDKGDRLSWGMSILLSMFVSLVVISDYLPKTGHFPLFVPISARAGVLTIVAITLAGLFMWLTTVVIALSGKEGDMPDWAVVFFLKYMAMAMLLGDMTKKREVKKETPAFTEDVMIMRFNPLHQAFPPPLDIADDDDEPMPRRRRNHLRVLASINTVMWGLKDSMADIRNSLDSLNSWLKKQDEADSIVQTESDWMMLSHVLDRLCLVLYLATIILAVPIVYHIG</sequence>
<name>A0A8K0ELW1_BRALA</name>
<dbReference type="Pfam" id="PF02931">
    <property type="entry name" value="Neur_chan_LBD"/>
    <property type="match status" value="1"/>
</dbReference>
<dbReference type="CDD" id="cd06263">
    <property type="entry name" value="MAM"/>
    <property type="match status" value="1"/>
</dbReference>
<dbReference type="GO" id="GO:0005886">
    <property type="term" value="C:plasma membrane"/>
    <property type="evidence" value="ECO:0007669"/>
    <property type="project" value="UniProtKB-SubCell"/>
</dbReference>
<dbReference type="SMART" id="SM00130">
    <property type="entry name" value="KR"/>
    <property type="match status" value="2"/>
</dbReference>
<keyword evidence="22" id="KW-1185">Reference proteome</keyword>
<dbReference type="PROSITE" id="PS50060">
    <property type="entry name" value="MAM_2"/>
    <property type="match status" value="1"/>
</dbReference>
<dbReference type="Pfam" id="PF00084">
    <property type="entry name" value="Sushi"/>
    <property type="match status" value="1"/>
</dbReference>
<dbReference type="Pfam" id="PF00051">
    <property type="entry name" value="Kringle"/>
    <property type="match status" value="1"/>
</dbReference>
<keyword evidence="14" id="KW-0472">Membrane</keyword>
<comment type="caution">
    <text evidence="10">Lacks conserved residue(s) required for the propagation of feature annotation.</text>
</comment>
<dbReference type="CDD" id="cd19051">
    <property type="entry name" value="LGIC_TM_cation"/>
    <property type="match status" value="1"/>
</dbReference>
<protein>
    <submittedName>
        <fullName evidence="21">CHRNA1 protein</fullName>
    </submittedName>
</protein>
<dbReference type="CDD" id="cd00041">
    <property type="entry name" value="CUB"/>
    <property type="match status" value="1"/>
</dbReference>
<evidence type="ECO:0000256" key="9">
    <source>
        <dbReference type="ARBA" id="ARBA00023157"/>
    </source>
</evidence>
<dbReference type="PRINTS" id="PR00018">
    <property type="entry name" value="KRINGLE"/>
</dbReference>
<dbReference type="InterPro" id="IPR036790">
    <property type="entry name" value="Frizzled_dom_sf"/>
</dbReference>
<evidence type="ECO:0000259" key="17">
    <source>
        <dbReference type="PROSITE" id="PS50041"/>
    </source>
</evidence>
<dbReference type="SUPFAM" id="SSF49899">
    <property type="entry name" value="Concanavalin A-like lectins/glucanases"/>
    <property type="match status" value="1"/>
</dbReference>
<feature type="transmembrane region" description="Helical" evidence="14">
    <location>
        <begin position="1396"/>
        <end position="1422"/>
    </location>
</feature>
<evidence type="ECO:0000256" key="7">
    <source>
        <dbReference type="ARBA" id="ARBA00022741"/>
    </source>
</evidence>
<keyword evidence="14" id="KW-0812">Transmembrane</keyword>
<reference evidence="21" key="1">
    <citation type="submission" date="2022-01" db="EMBL/GenBank/DDBJ databases">
        <authorList>
            <person name="Braso-Vives M."/>
        </authorList>
    </citation>
    <scope>NUCLEOTIDE SEQUENCE</scope>
</reference>
<dbReference type="Pfam" id="PF00059">
    <property type="entry name" value="Lectin_C"/>
    <property type="match status" value="1"/>
</dbReference>
<dbReference type="InterPro" id="IPR000859">
    <property type="entry name" value="CUB_dom"/>
</dbReference>
<dbReference type="SMART" id="SM00034">
    <property type="entry name" value="CLECT"/>
    <property type="match status" value="1"/>
</dbReference>
<dbReference type="OrthoDB" id="5804959at2759"/>
<evidence type="ECO:0000259" key="15">
    <source>
        <dbReference type="PROSITE" id="PS01180"/>
    </source>
</evidence>
<dbReference type="Pfam" id="PF01392">
    <property type="entry name" value="Fz"/>
    <property type="match status" value="1"/>
</dbReference>
<dbReference type="InterPro" id="IPR035976">
    <property type="entry name" value="Sushi/SCR/CCP_sf"/>
</dbReference>
<dbReference type="Proteomes" id="UP000838412">
    <property type="component" value="Chromosome 3"/>
</dbReference>
<feature type="domain" description="Kringle" evidence="19">
    <location>
        <begin position="611"/>
        <end position="707"/>
    </location>
</feature>
<dbReference type="SUPFAM" id="SSF57424">
    <property type="entry name" value="LDL receptor-like module"/>
    <property type="match status" value="1"/>
</dbReference>
<dbReference type="GO" id="GO:0005230">
    <property type="term" value="F:extracellular ligand-gated monoatomic ion channel activity"/>
    <property type="evidence" value="ECO:0007669"/>
    <property type="project" value="InterPro"/>
</dbReference>
<feature type="domain" description="FZ" evidence="16">
    <location>
        <begin position="853"/>
        <end position="998"/>
    </location>
</feature>
<feature type="domain" description="Sushi" evidence="20">
    <location>
        <begin position="1070"/>
        <end position="1129"/>
    </location>
</feature>
<dbReference type="EMBL" id="OV696688">
    <property type="protein sequence ID" value="CAH1256770.1"/>
    <property type="molecule type" value="Genomic_DNA"/>
</dbReference>
<evidence type="ECO:0000256" key="1">
    <source>
        <dbReference type="ARBA" id="ARBA00004141"/>
    </source>
</evidence>
<feature type="domain" description="MAM" evidence="18">
    <location>
        <begin position="181"/>
        <end position="338"/>
    </location>
</feature>
<dbReference type="PANTHER" id="PTHR46335">
    <property type="entry name" value="CUBILIN"/>
    <property type="match status" value="1"/>
</dbReference>
<evidence type="ECO:0000259" key="18">
    <source>
        <dbReference type="PROSITE" id="PS50060"/>
    </source>
</evidence>
<dbReference type="InterPro" id="IPR001304">
    <property type="entry name" value="C-type_lectin-like"/>
</dbReference>
<dbReference type="Gene3D" id="1.20.58.390">
    <property type="entry name" value="Neurotransmitter-gated ion-channel transmembrane domain"/>
    <property type="match status" value="1"/>
</dbReference>
<dbReference type="CDD" id="cd00037">
    <property type="entry name" value="CLECT"/>
    <property type="match status" value="1"/>
</dbReference>
<dbReference type="Gene3D" id="2.70.170.10">
    <property type="entry name" value="Neurotransmitter-gated ion-channel ligand-binding domain"/>
    <property type="match status" value="1"/>
</dbReference>
<dbReference type="PROSITE" id="PS50068">
    <property type="entry name" value="LDLRA_2"/>
    <property type="match status" value="1"/>
</dbReference>
<dbReference type="Gene3D" id="3.10.100.10">
    <property type="entry name" value="Mannose-Binding Protein A, subunit A"/>
    <property type="match status" value="1"/>
</dbReference>
<dbReference type="Gene3D" id="2.60.120.290">
    <property type="entry name" value="Spermadhesin, CUB domain"/>
    <property type="match status" value="1"/>
</dbReference>
<evidence type="ECO:0000259" key="16">
    <source>
        <dbReference type="PROSITE" id="PS50038"/>
    </source>
</evidence>
<organism evidence="21 22">
    <name type="scientific">Branchiostoma lanceolatum</name>
    <name type="common">Common lancelet</name>
    <name type="synonym">Amphioxus lanceolatum</name>
    <dbReference type="NCBI Taxonomy" id="7740"/>
    <lineage>
        <taxon>Eukaryota</taxon>
        <taxon>Metazoa</taxon>
        <taxon>Chordata</taxon>
        <taxon>Cephalochordata</taxon>
        <taxon>Leptocardii</taxon>
        <taxon>Amphioxiformes</taxon>
        <taxon>Branchiostomatidae</taxon>
        <taxon>Branchiostoma</taxon>
    </lineage>
</organism>
<evidence type="ECO:0000256" key="8">
    <source>
        <dbReference type="ARBA" id="ARBA00022840"/>
    </source>
</evidence>
<dbReference type="InterPro" id="IPR036055">
    <property type="entry name" value="LDL_receptor-like_sf"/>
</dbReference>
<accession>A0A8K0ELW1</accession>
<dbReference type="InterPro" id="IPR013320">
    <property type="entry name" value="ConA-like_dom_sf"/>
</dbReference>
<dbReference type="SUPFAM" id="SSF63712">
    <property type="entry name" value="Nicotinic receptor ligand binding domain-like"/>
    <property type="match status" value="1"/>
</dbReference>
<dbReference type="InterPro" id="IPR038050">
    <property type="entry name" value="Neuro_actylchol_rec"/>
</dbReference>
<dbReference type="SUPFAM" id="SSF57440">
    <property type="entry name" value="Kringle-like"/>
    <property type="match status" value="2"/>
</dbReference>
<gene>
    <name evidence="21" type="primary">CHRNA1</name>
    <name evidence="21" type="ORF">BLAG_LOCUS14932</name>
</gene>
<evidence type="ECO:0000256" key="3">
    <source>
        <dbReference type="ARBA" id="ARBA00004479"/>
    </source>
</evidence>
<feature type="region of interest" description="Disordered" evidence="13">
    <location>
        <begin position="1"/>
        <end position="32"/>
    </location>
</feature>
<dbReference type="SUPFAM" id="SSF63501">
    <property type="entry name" value="Frizzled cysteine-rich domain"/>
    <property type="match status" value="2"/>
</dbReference>
<feature type="domain" description="CUB" evidence="15">
    <location>
        <begin position="707"/>
        <end position="806"/>
    </location>
</feature>
<dbReference type="Pfam" id="PF00629">
    <property type="entry name" value="MAM"/>
    <property type="match status" value="1"/>
</dbReference>
<dbReference type="PROSITE" id="PS50070">
    <property type="entry name" value="KRINGLE_2"/>
    <property type="match status" value="2"/>
</dbReference>
<dbReference type="InterPro" id="IPR016187">
    <property type="entry name" value="CTDL_fold"/>
</dbReference>
<dbReference type="InterPro" id="IPR035914">
    <property type="entry name" value="Sperma_CUB_dom_sf"/>
</dbReference>
<keyword evidence="7" id="KW-0547">Nucleotide-binding</keyword>
<feature type="domain" description="Kringle" evidence="19">
    <location>
        <begin position="994"/>
        <end position="1066"/>
    </location>
</feature>
<dbReference type="PROSITE" id="PS50038">
    <property type="entry name" value="FZ"/>
    <property type="match status" value="2"/>
</dbReference>
<evidence type="ECO:0000259" key="20">
    <source>
        <dbReference type="PROSITE" id="PS50923"/>
    </source>
</evidence>
<keyword evidence="12" id="KW-0768">Sushi</keyword>
<dbReference type="CDD" id="cd00112">
    <property type="entry name" value="LDLa"/>
    <property type="match status" value="1"/>
</dbReference>
<keyword evidence="14" id="KW-1133">Transmembrane helix</keyword>
<dbReference type="CDD" id="cd00033">
    <property type="entry name" value="CCP"/>
    <property type="match status" value="1"/>
</dbReference>
<dbReference type="SUPFAM" id="SSF56436">
    <property type="entry name" value="C-type lectin-like"/>
    <property type="match status" value="2"/>
</dbReference>
<dbReference type="PANTHER" id="PTHR46335:SF1">
    <property type="entry name" value="CUBILIN"/>
    <property type="match status" value="1"/>
</dbReference>
<dbReference type="Gene3D" id="2.10.70.10">
    <property type="entry name" value="Complement Module, domain 1"/>
    <property type="match status" value="1"/>
</dbReference>
<keyword evidence="4" id="KW-0597">Phosphoprotein</keyword>
<feature type="transmembrane region" description="Helical" evidence="14">
    <location>
        <begin position="1333"/>
        <end position="1357"/>
    </location>
</feature>
<dbReference type="CDD" id="cd00108">
    <property type="entry name" value="KR"/>
    <property type="match status" value="1"/>
</dbReference>
<evidence type="ECO:0000313" key="22">
    <source>
        <dbReference type="Proteomes" id="UP000838412"/>
    </source>
</evidence>
<dbReference type="Gene3D" id="1.10.2000.10">
    <property type="entry name" value="Frizzled cysteine-rich domain"/>
    <property type="match status" value="2"/>
</dbReference>
<evidence type="ECO:0000313" key="21">
    <source>
        <dbReference type="EMBL" id="CAH1256770.1"/>
    </source>
</evidence>
<evidence type="ECO:0000256" key="2">
    <source>
        <dbReference type="ARBA" id="ARBA00004162"/>
    </source>
</evidence>
<evidence type="ECO:0000256" key="11">
    <source>
        <dbReference type="PROSITE-ProRule" id="PRU00124"/>
    </source>
</evidence>
<dbReference type="InterPro" id="IPR016186">
    <property type="entry name" value="C-type_lectin-like/link_sf"/>
</dbReference>
<comment type="subcellular location">
    <subcellularLocation>
        <location evidence="2">Cell membrane</location>
        <topology evidence="2">Single-pass membrane protein</topology>
    </subcellularLocation>
    <subcellularLocation>
        <location evidence="1">Membrane</location>
        <topology evidence="1">Multi-pass membrane protein</topology>
    </subcellularLocation>
    <subcellularLocation>
        <location evidence="3">Membrane</location>
        <topology evidence="3">Single-pass type I membrane protein</topology>
    </subcellularLocation>
</comment>
<dbReference type="InterPro" id="IPR006202">
    <property type="entry name" value="Neur_chan_lig-bd"/>
</dbReference>
<dbReference type="PROSITE" id="PS50041">
    <property type="entry name" value="C_TYPE_LECTIN_2"/>
    <property type="match status" value="1"/>
</dbReference>
<dbReference type="InterPro" id="IPR018056">
    <property type="entry name" value="Kringle_CS"/>
</dbReference>